<evidence type="ECO:0000259" key="8">
    <source>
        <dbReference type="Pfam" id="PF07715"/>
    </source>
</evidence>
<name>A0A561Q5R5_9BACT</name>
<evidence type="ECO:0000313" key="9">
    <source>
        <dbReference type="EMBL" id="TWF45696.1"/>
    </source>
</evidence>
<dbReference type="InterPro" id="IPR023997">
    <property type="entry name" value="TonB-dep_OMP_SusC/RagA_CS"/>
</dbReference>
<dbReference type="Gene3D" id="2.40.170.20">
    <property type="entry name" value="TonB-dependent receptor, beta-barrel domain"/>
    <property type="match status" value="1"/>
</dbReference>
<sequence length="1080" mass="118557">MPGLISTKIALTMRLTIILMMVATLKVSAGAFAQAVTVHVKNAPMEEVFDAVKAQTGYLFFYDREVLQHVKPVTIHAEHTALATFLTDVFKDRALDFTIKDKTIFIRKKILPVEKKETEIVSPEAAQQMQTGIVKDAAGTALIGVTVKILNGTAGTLTNENGYFSIAANPGETLVCSYVGYETRRVPVNLKSQLYIVLKQQASGLDEAVVIGYGTTSKRFNTGSVSSVKASDIASQPVLDALAALQGRVSGVFVNSSSGLPGSNYSVVLRGQSSLSGPNDPLYVIDGVPFYSEPLNQFTSANGKQSPMASINPADIERIDVLKDADATSIYGSRGGNGVILITTKKGKAGKTQTNFNVYTGAGKVVNTMPMLNTPQYIAMRKEAYAHDNKPYDKDIAPDLTIWDQQQTSDWQRFIMGNTAHITEAQGSVSGGSAQTQFLLSGTYHKETTVMPGSLGYQRGAGHLNVNHTSQDSKFNITASVNYTSSKDNSLPVDLTMFYNLPPNYPLYDSTGKLYWFSNAQNPQAYLLRKSELTTNMLLANSVIRYTILPGLNAKASLGYTRTDMKQMRITPDASFNPLTSTGSESYFGSSGMGSYIIEPQLDYSRAIAKGNLQVMAGATFQQSITQGQSVIASGFSSDALLEDQQAASLVVPRPSQYVFYRYTSIFGRVNYNWEEKYIINASFRRDGSTRFGPGNRFGNFGAVGAAWIFSKERFIGEDGFLSFGKLRASIGNAGNDNISDYQYLDAWSSNPYPYAGIPGLTPSRLPNPNFRWEENHKKEVGLELGFLKNRILFNTNYYYNISNNQLVPYQLTPQVGFGSITANLPASVMNSGWEFEVSSTNVKRKTFTWQSSLNFSVNKNKLKSFPGIESSTYKNTYVVGEPLSIVKGYQFQGIDPNTGVPQFFSKSGTPTEFDDYVILGKRAPDFYGGLLNSFTWKGISLDFLWQFVKQDGPGINYGYNTTTIGAFANQDTRALDRWHQPGDITTVPGATTTDGSSAYRNYSLSTANWGNASYIRLKNVSLRYDLSKYTQKWKITSASVYALGQNLLTITNYKGLDPETLGIVMPPLKSYTIGVQFGF</sequence>
<feature type="domain" description="TonB-dependent receptor plug" evidence="8">
    <location>
        <begin position="219"/>
        <end position="339"/>
    </location>
</feature>
<dbReference type="Proteomes" id="UP000320811">
    <property type="component" value="Unassembled WGS sequence"/>
</dbReference>
<evidence type="ECO:0000256" key="3">
    <source>
        <dbReference type="ARBA" id="ARBA00022452"/>
    </source>
</evidence>
<comment type="subcellular location">
    <subcellularLocation>
        <location evidence="1 7">Cell outer membrane</location>
        <topology evidence="1 7">Multi-pass membrane protein</topology>
    </subcellularLocation>
</comment>
<dbReference type="AlphaFoldDB" id="A0A561Q5R5"/>
<dbReference type="NCBIfam" id="TIGR04057">
    <property type="entry name" value="SusC_RagA_signa"/>
    <property type="match status" value="1"/>
</dbReference>
<evidence type="ECO:0000256" key="2">
    <source>
        <dbReference type="ARBA" id="ARBA00022448"/>
    </source>
</evidence>
<reference evidence="9 10" key="1">
    <citation type="submission" date="2019-06" db="EMBL/GenBank/DDBJ databases">
        <title>Sorghum-associated microbial communities from plants grown in Nebraska, USA.</title>
        <authorList>
            <person name="Schachtman D."/>
        </authorList>
    </citation>
    <scope>NUCLEOTIDE SEQUENCE [LARGE SCALE GENOMIC DNA]</scope>
    <source>
        <strain evidence="9 10">1209</strain>
    </source>
</reference>
<gene>
    <name evidence="9" type="ORF">FHW36_1011627</name>
</gene>
<dbReference type="InterPro" id="IPR012910">
    <property type="entry name" value="Plug_dom"/>
</dbReference>
<keyword evidence="2 7" id="KW-0813">Transport</keyword>
<comment type="caution">
    <text evidence="9">The sequence shown here is derived from an EMBL/GenBank/DDBJ whole genome shotgun (WGS) entry which is preliminary data.</text>
</comment>
<evidence type="ECO:0000256" key="4">
    <source>
        <dbReference type="ARBA" id="ARBA00022692"/>
    </source>
</evidence>
<dbReference type="PROSITE" id="PS52016">
    <property type="entry name" value="TONB_DEPENDENT_REC_3"/>
    <property type="match status" value="1"/>
</dbReference>
<evidence type="ECO:0000256" key="6">
    <source>
        <dbReference type="ARBA" id="ARBA00023237"/>
    </source>
</evidence>
<dbReference type="Gene3D" id="2.170.130.10">
    <property type="entry name" value="TonB-dependent receptor, plug domain"/>
    <property type="match status" value="1"/>
</dbReference>
<comment type="similarity">
    <text evidence="7">Belongs to the TonB-dependent receptor family.</text>
</comment>
<dbReference type="InterPro" id="IPR039426">
    <property type="entry name" value="TonB-dep_rcpt-like"/>
</dbReference>
<evidence type="ECO:0000256" key="1">
    <source>
        <dbReference type="ARBA" id="ARBA00004571"/>
    </source>
</evidence>
<dbReference type="InterPro" id="IPR008969">
    <property type="entry name" value="CarboxyPept-like_regulatory"/>
</dbReference>
<evidence type="ECO:0000313" key="10">
    <source>
        <dbReference type="Proteomes" id="UP000320811"/>
    </source>
</evidence>
<protein>
    <submittedName>
        <fullName evidence="9">TonB-linked SusC/RagA family outer membrane protein</fullName>
    </submittedName>
</protein>
<dbReference type="NCBIfam" id="TIGR04056">
    <property type="entry name" value="OMP_RagA_SusC"/>
    <property type="match status" value="1"/>
</dbReference>
<dbReference type="InterPro" id="IPR037066">
    <property type="entry name" value="Plug_dom_sf"/>
</dbReference>
<keyword evidence="6 7" id="KW-0998">Cell outer membrane</keyword>
<proteinExistence type="inferred from homology"/>
<dbReference type="Gene3D" id="2.60.40.1120">
    <property type="entry name" value="Carboxypeptidase-like, regulatory domain"/>
    <property type="match status" value="1"/>
</dbReference>
<dbReference type="GO" id="GO:0009279">
    <property type="term" value="C:cell outer membrane"/>
    <property type="evidence" value="ECO:0007669"/>
    <property type="project" value="UniProtKB-SubCell"/>
</dbReference>
<dbReference type="EMBL" id="VIWO01000001">
    <property type="protein sequence ID" value="TWF45696.1"/>
    <property type="molecule type" value="Genomic_DNA"/>
</dbReference>
<dbReference type="SUPFAM" id="SSF56935">
    <property type="entry name" value="Porins"/>
    <property type="match status" value="1"/>
</dbReference>
<accession>A0A561Q5R5</accession>
<keyword evidence="3 7" id="KW-1134">Transmembrane beta strand</keyword>
<dbReference type="Pfam" id="PF07715">
    <property type="entry name" value="Plug"/>
    <property type="match status" value="1"/>
</dbReference>
<dbReference type="InterPro" id="IPR023996">
    <property type="entry name" value="TonB-dep_OMP_SusC/RagA"/>
</dbReference>
<keyword evidence="5 7" id="KW-0472">Membrane</keyword>
<evidence type="ECO:0000256" key="5">
    <source>
        <dbReference type="ARBA" id="ARBA00023136"/>
    </source>
</evidence>
<evidence type="ECO:0000256" key="7">
    <source>
        <dbReference type="PROSITE-ProRule" id="PRU01360"/>
    </source>
</evidence>
<keyword evidence="4 7" id="KW-0812">Transmembrane</keyword>
<dbReference type="Pfam" id="PF13715">
    <property type="entry name" value="CarbopepD_reg_2"/>
    <property type="match status" value="1"/>
</dbReference>
<organism evidence="9 10">
    <name type="scientific">Chitinophaga polysaccharea</name>
    <dbReference type="NCBI Taxonomy" id="1293035"/>
    <lineage>
        <taxon>Bacteria</taxon>
        <taxon>Pseudomonadati</taxon>
        <taxon>Bacteroidota</taxon>
        <taxon>Chitinophagia</taxon>
        <taxon>Chitinophagales</taxon>
        <taxon>Chitinophagaceae</taxon>
        <taxon>Chitinophaga</taxon>
    </lineage>
</organism>
<dbReference type="SUPFAM" id="SSF49464">
    <property type="entry name" value="Carboxypeptidase regulatory domain-like"/>
    <property type="match status" value="1"/>
</dbReference>
<keyword evidence="10" id="KW-1185">Reference proteome</keyword>
<dbReference type="InterPro" id="IPR036942">
    <property type="entry name" value="Beta-barrel_TonB_sf"/>
</dbReference>